<dbReference type="PANTHER" id="PTHR43056:SF5">
    <property type="entry name" value="PEPTIDASE S9 PROLYL OLIGOPEPTIDASE CATALYTIC DOMAIN-CONTAINING PROTEIN"/>
    <property type="match status" value="1"/>
</dbReference>
<dbReference type="InterPro" id="IPR050585">
    <property type="entry name" value="Xaa-Pro_dipeptidyl-ppase/CocE"/>
</dbReference>
<dbReference type="AlphaFoldDB" id="A0A151SBM6"/>
<dbReference type="InterPro" id="IPR029058">
    <property type="entry name" value="AB_hydrolase_fold"/>
</dbReference>
<accession>A0A151SBM6</accession>
<dbReference type="OrthoDB" id="416344at2759"/>
<dbReference type="Proteomes" id="UP000075243">
    <property type="component" value="Unassembled WGS sequence"/>
</dbReference>
<dbReference type="SUPFAM" id="SSF69322">
    <property type="entry name" value="Tricorn protease domain 2"/>
    <property type="match status" value="1"/>
</dbReference>
<gene>
    <name evidence="2" type="ORF">KK1_025961</name>
</gene>
<evidence type="ECO:0000259" key="1">
    <source>
        <dbReference type="Pfam" id="PF00326"/>
    </source>
</evidence>
<keyword evidence="3" id="KW-1185">Reference proteome</keyword>
<evidence type="ECO:0000313" key="2">
    <source>
        <dbReference type="EMBL" id="KYP52220.1"/>
    </source>
</evidence>
<feature type="domain" description="Peptidase S9 prolyl oligopeptidase catalytic" evidence="1">
    <location>
        <begin position="456"/>
        <end position="658"/>
    </location>
</feature>
<organism evidence="2 3">
    <name type="scientific">Cajanus cajan</name>
    <name type="common">Pigeon pea</name>
    <name type="synonym">Cajanus indicus</name>
    <dbReference type="NCBI Taxonomy" id="3821"/>
    <lineage>
        <taxon>Eukaryota</taxon>
        <taxon>Viridiplantae</taxon>
        <taxon>Streptophyta</taxon>
        <taxon>Embryophyta</taxon>
        <taxon>Tracheophyta</taxon>
        <taxon>Spermatophyta</taxon>
        <taxon>Magnoliopsida</taxon>
        <taxon>eudicotyledons</taxon>
        <taxon>Gunneridae</taxon>
        <taxon>Pentapetalae</taxon>
        <taxon>rosids</taxon>
        <taxon>fabids</taxon>
        <taxon>Fabales</taxon>
        <taxon>Fabaceae</taxon>
        <taxon>Papilionoideae</taxon>
        <taxon>50 kb inversion clade</taxon>
        <taxon>NPAAA clade</taxon>
        <taxon>indigoferoid/millettioid clade</taxon>
        <taxon>Phaseoleae</taxon>
        <taxon>Cajanus</taxon>
    </lineage>
</organism>
<dbReference type="SUPFAM" id="SSF53474">
    <property type="entry name" value="alpha/beta-Hydrolases"/>
    <property type="match status" value="1"/>
</dbReference>
<reference evidence="2" key="1">
    <citation type="journal article" date="2012" name="Nat. Biotechnol.">
        <title>Draft genome sequence of pigeonpea (Cajanus cajan), an orphan legume crop of resource-poor farmers.</title>
        <authorList>
            <person name="Varshney R.K."/>
            <person name="Chen W."/>
            <person name="Li Y."/>
            <person name="Bharti A.K."/>
            <person name="Saxena R.K."/>
            <person name="Schlueter J.A."/>
            <person name="Donoghue M.T."/>
            <person name="Azam S."/>
            <person name="Fan G."/>
            <person name="Whaley A.M."/>
            <person name="Farmer A.D."/>
            <person name="Sheridan J."/>
            <person name="Iwata A."/>
            <person name="Tuteja R."/>
            <person name="Penmetsa R.V."/>
            <person name="Wu W."/>
            <person name="Upadhyaya H.D."/>
            <person name="Yang S.P."/>
            <person name="Shah T."/>
            <person name="Saxena K.B."/>
            <person name="Michael T."/>
            <person name="McCombie W.R."/>
            <person name="Yang B."/>
            <person name="Zhang G."/>
            <person name="Yang H."/>
            <person name="Wang J."/>
            <person name="Spillane C."/>
            <person name="Cook D.R."/>
            <person name="May G.D."/>
            <person name="Xu X."/>
            <person name="Jackson S.A."/>
        </authorList>
    </citation>
    <scope>NUCLEOTIDE SEQUENCE [LARGE SCALE GENOMIC DNA]</scope>
</reference>
<dbReference type="STRING" id="3821.A0A151SBM6"/>
<dbReference type="OMA" id="HKLESRY"/>
<protein>
    <submittedName>
        <fullName evidence="2">Dipeptidyl peptidase family member 6</fullName>
    </submittedName>
</protein>
<name>A0A151SBM6_CAJCA</name>
<dbReference type="GO" id="GO:0006508">
    <property type="term" value="P:proteolysis"/>
    <property type="evidence" value="ECO:0007669"/>
    <property type="project" value="InterPro"/>
</dbReference>
<dbReference type="GO" id="GO:0008236">
    <property type="term" value="F:serine-type peptidase activity"/>
    <property type="evidence" value="ECO:0007669"/>
    <property type="project" value="InterPro"/>
</dbReference>
<dbReference type="Gene3D" id="3.40.50.1820">
    <property type="entry name" value="alpha/beta hydrolase"/>
    <property type="match status" value="1"/>
</dbReference>
<dbReference type="Pfam" id="PF00326">
    <property type="entry name" value="Peptidase_S9"/>
    <property type="match status" value="1"/>
</dbReference>
<dbReference type="PANTHER" id="PTHR43056">
    <property type="entry name" value="PEPTIDASE S9 PROLYL OLIGOPEPTIDASE"/>
    <property type="match status" value="1"/>
</dbReference>
<evidence type="ECO:0000313" key="3">
    <source>
        <dbReference type="Proteomes" id="UP000075243"/>
    </source>
</evidence>
<dbReference type="Gramene" id="C.cajan_25527.t">
    <property type="protein sequence ID" value="C.cajan_25527.t"/>
    <property type="gene ID" value="C.cajan_25527"/>
</dbReference>
<dbReference type="EMBL" id="KQ483427">
    <property type="protein sequence ID" value="KYP52220.1"/>
    <property type="molecule type" value="Genomic_DNA"/>
</dbReference>
<dbReference type="InterPro" id="IPR001375">
    <property type="entry name" value="Peptidase_S9_cat"/>
</dbReference>
<sequence>MAFSIATVTTAPYGSWKSPITADVVSAATKDLAGTAVDGRGRLICLENRPTESGRGVLVLEPGNTGGEAVDITPKEFGVRTLAQEYGGGAFTVSGDLLFFVNYSDQRLYKQSISSLNVPPVPLTPDYNGPLVSYADGILDARFNRFISVREDRRESSLNPPTTIVSIALGSKDIQEPEVLVSGSDFYAFPRLDSKSERIAWIQWNHPNMPWDKTELWVGYISENGKINKRICVAGYDPSIVESPTEPKWSPNGELFFITDRENGFWNLHKWIESENKVVSVYSLVAEFTRPLWKFGMNSYEFVQSTKQRNLIACSYRQQGKSYLGIIDVKGSKLTVIDIPCTDINNITSGNDCLYVEGASEVLPSSVAKVTFDDDKSKTVDFNIIWSSSPDSFKYSSYISKPDLIEFPTEVSGQNAYAYFYPPYNPDFQASEEEKPPLLLKSHGGPTQETRGILDLSVQYWTSRGWAVVDVNYGGSTGYGRKYRERLLGQWGIVDVNDCCSCATYLVDGGKVDKERLCIMGGSAGGYTTLAVLAFRETFKAGASLYGIADLNLLRAETHKFESHYVDNLVGGDIEKECYERSPINHVDDFSCPIIIFQGLQDKVVPPDQAQKIYESVKEKGVPVALVKYEGEQHGFRKAENIKFTLEQEMVFFARLIGHFDVADDITPIKIDNFDS</sequence>
<proteinExistence type="predicted"/>